<dbReference type="Gene3D" id="3.40.50.300">
    <property type="entry name" value="P-loop containing nucleotide triphosphate hydrolases"/>
    <property type="match status" value="1"/>
</dbReference>
<name>A0AAV7TB20_PLEWA</name>
<dbReference type="InterPro" id="IPR027417">
    <property type="entry name" value="P-loop_NTPase"/>
</dbReference>
<dbReference type="GO" id="GO:0003924">
    <property type="term" value="F:GTPase activity"/>
    <property type="evidence" value="ECO:0007669"/>
    <property type="project" value="InterPro"/>
</dbReference>
<feature type="compositionally biased region" description="Basic and acidic residues" evidence="2">
    <location>
        <begin position="154"/>
        <end position="171"/>
    </location>
</feature>
<feature type="compositionally biased region" description="Basic and acidic residues" evidence="2">
    <location>
        <begin position="183"/>
        <end position="206"/>
    </location>
</feature>
<organism evidence="3 4">
    <name type="scientific">Pleurodeles waltl</name>
    <name type="common">Iberian ribbed newt</name>
    <dbReference type="NCBI Taxonomy" id="8319"/>
    <lineage>
        <taxon>Eukaryota</taxon>
        <taxon>Metazoa</taxon>
        <taxon>Chordata</taxon>
        <taxon>Craniata</taxon>
        <taxon>Vertebrata</taxon>
        <taxon>Euteleostomi</taxon>
        <taxon>Amphibia</taxon>
        <taxon>Batrachia</taxon>
        <taxon>Caudata</taxon>
        <taxon>Salamandroidea</taxon>
        <taxon>Salamandridae</taxon>
        <taxon>Pleurodelinae</taxon>
        <taxon>Pleurodeles</taxon>
    </lineage>
</organism>
<accession>A0AAV7TB20</accession>
<reference evidence="3" key="1">
    <citation type="journal article" date="2022" name="bioRxiv">
        <title>Sequencing and chromosome-scale assembly of the giantPleurodeles waltlgenome.</title>
        <authorList>
            <person name="Brown T."/>
            <person name="Elewa A."/>
            <person name="Iarovenko S."/>
            <person name="Subramanian E."/>
            <person name="Araus A.J."/>
            <person name="Petzold A."/>
            <person name="Susuki M."/>
            <person name="Suzuki K.-i.T."/>
            <person name="Hayashi T."/>
            <person name="Toyoda A."/>
            <person name="Oliveira C."/>
            <person name="Osipova E."/>
            <person name="Leigh N.D."/>
            <person name="Simon A."/>
            <person name="Yun M.H."/>
        </authorList>
    </citation>
    <scope>NUCLEOTIDE SEQUENCE</scope>
    <source>
        <strain evidence="3">20211129_DDA</strain>
        <tissue evidence="3">Liver</tissue>
    </source>
</reference>
<dbReference type="AlphaFoldDB" id="A0AAV7TB20"/>
<dbReference type="InterPro" id="IPR001806">
    <property type="entry name" value="Small_GTPase"/>
</dbReference>
<evidence type="ECO:0000256" key="2">
    <source>
        <dbReference type="SAM" id="MobiDB-lite"/>
    </source>
</evidence>
<sequence>MSRLRVLPRAVAASIPPSPVPDITWAESPLEPEPGDQPRLYRAAPSPPCFFKIIIIIGDSYVGKTCLIYHFCGCRFLQRTDATNRVDFCERTKDIDADRIKAVDERGSKWVKHYAYLSIHPFSYGGIMKVAAPAAHRHQQVMRIGGCQRRRGERRAEPRRAGSSDKAKVRNENIGGYEGSQDSGDHTDGRSEESRKRETGVRGGED</sequence>
<dbReference type="SUPFAM" id="SSF52540">
    <property type="entry name" value="P-loop containing nucleoside triphosphate hydrolases"/>
    <property type="match status" value="1"/>
</dbReference>
<protein>
    <submittedName>
        <fullName evidence="3">Uncharacterized protein</fullName>
    </submittedName>
</protein>
<proteinExistence type="predicted"/>
<dbReference type="Proteomes" id="UP001066276">
    <property type="component" value="Chromosome 4_1"/>
</dbReference>
<comment type="caution">
    <text evidence="3">The sequence shown here is derived from an EMBL/GenBank/DDBJ whole genome shotgun (WGS) entry which is preliminary data.</text>
</comment>
<dbReference type="GO" id="GO:0005525">
    <property type="term" value="F:GTP binding"/>
    <property type="evidence" value="ECO:0007669"/>
    <property type="project" value="InterPro"/>
</dbReference>
<evidence type="ECO:0000313" key="3">
    <source>
        <dbReference type="EMBL" id="KAJ1173763.1"/>
    </source>
</evidence>
<gene>
    <name evidence="3" type="ORF">NDU88_005589</name>
</gene>
<keyword evidence="4" id="KW-1185">Reference proteome</keyword>
<feature type="region of interest" description="Disordered" evidence="2">
    <location>
        <begin position="147"/>
        <end position="206"/>
    </location>
</feature>
<dbReference type="EMBL" id="JANPWB010000007">
    <property type="protein sequence ID" value="KAJ1173763.1"/>
    <property type="molecule type" value="Genomic_DNA"/>
</dbReference>
<evidence type="ECO:0000313" key="4">
    <source>
        <dbReference type="Proteomes" id="UP001066276"/>
    </source>
</evidence>
<keyword evidence="1" id="KW-0547">Nucleotide-binding</keyword>
<evidence type="ECO:0000256" key="1">
    <source>
        <dbReference type="ARBA" id="ARBA00022741"/>
    </source>
</evidence>
<dbReference type="Pfam" id="PF00071">
    <property type="entry name" value="Ras"/>
    <property type="match status" value="1"/>
</dbReference>